<gene>
    <name evidence="12" type="ORF">GH975_08300</name>
</gene>
<dbReference type="GO" id="GO:0005886">
    <property type="term" value="C:plasma membrane"/>
    <property type="evidence" value="ECO:0007669"/>
    <property type="project" value="UniProtKB-SubCell"/>
</dbReference>
<keyword evidence="2" id="KW-0813">Transport</keyword>
<dbReference type="PROSITE" id="PS00211">
    <property type="entry name" value="ABC_TRANSPORTER_1"/>
    <property type="match status" value="1"/>
</dbReference>
<dbReference type="Gene3D" id="3.40.50.300">
    <property type="entry name" value="P-loop containing nucleotide triphosphate hydrolases"/>
    <property type="match status" value="1"/>
</dbReference>
<dbReference type="SUPFAM" id="SSF52540">
    <property type="entry name" value="P-loop containing nucleoside triphosphate hydrolases"/>
    <property type="match status" value="1"/>
</dbReference>
<feature type="transmembrane region" description="Helical" evidence="9">
    <location>
        <begin position="76"/>
        <end position="99"/>
    </location>
</feature>
<keyword evidence="6 12" id="KW-0067">ATP-binding</keyword>
<dbReference type="PANTHER" id="PTHR43394:SF1">
    <property type="entry name" value="ATP-BINDING CASSETTE SUB-FAMILY B MEMBER 10, MITOCHONDRIAL"/>
    <property type="match status" value="1"/>
</dbReference>
<accession>A0A5Q2QDX5</accession>
<dbReference type="InterPro" id="IPR003593">
    <property type="entry name" value="AAA+_ATPase"/>
</dbReference>
<proteinExistence type="predicted"/>
<feature type="transmembrane region" description="Helical" evidence="9">
    <location>
        <begin position="257"/>
        <end position="276"/>
    </location>
</feature>
<feature type="transmembrane region" description="Helical" evidence="9">
    <location>
        <begin position="174"/>
        <end position="193"/>
    </location>
</feature>
<dbReference type="InterPro" id="IPR039421">
    <property type="entry name" value="Type_1_exporter"/>
</dbReference>
<evidence type="ECO:0000256" key="1">
    <source>
        <dbReference type="ARBA" id="ARBA00004651"/>
    </source>
</evidence>
<evidence type="ECO:0000256" key="2">
    <source>
        <dbReference type="ARBA" id="ARBA00022448"/>
    </source>
</evidence>
<dbReference type="KEGG" id="llp:GH975_08300"/>
<dbReference type="AlphaFoldDB" id="A0A5Q2QDX5"/>
<dbReference type="PROSITE" id="PS50893">
    <property type="entry name" value="ABC_TRANSPORTER_2"/>
    <property type="match status" value="1"/>
</dbReference>
<dbReference type="Proteomes" id="UP000388235">
    <property type="component" value="Chromosome"/>
</dbReference>
<dbReference type="InterPro" id="IPR017871">
    <property type="entry name" value="ABC_transporter-like_CS"/>
</dbReference>
<dbReference type="CDD" id="cd18575">
    <property type="entry name" value="ABC_6TM_bac_exporter_ABCB8_10_like"/>
    <property type="match status" value="1"/>
</dbReference>
<keyword evidence="5" id="KW-0547">Nucleotide-binding</keyword>
<dbReference type="FunFam" id="3.40.50.300:FF:000221">
    <property type="entry name" value="Multidrug ABC transporter ATP-binding protein"/>
    <property type="match status" value="1"/>
</dbReference>
<comment type="subcellular location">
    <subcellularLocation>
        <location evidence="1">Cell membrane</location>
        <topology evidence="1">Multi-pass membrane protein</topology>
    </subcellularLocation>
</comment>
<dbReference type="OrthoDB" id="9806127at2"/>
<feature type="domain" description="ABC transmembrane type-1" evidence="11">
    <location>
        <begin position="35"/>
        <end position="317"/>
    </location>
</feature>
<dbReference type="InterPro" id="IPR036640">
    <property type="entry name" value="ABC1_TM_sf"/>
</dbReference>
<dbReference type="Pfam" id="PF00005">
    <property type="entry name" value="ABC_tran"/>
    <property type="match status" value="1"/>
</dbReference>
<protein>
    <submittedName>
        <fullName evidence="12">ATP-binding cassette domain-containing protein</fullName>
    </submittedName>
</protein>
<keyword evidence="7 9" id="KW-1133">Transmembrane helix</keyword>
<evidence type="ECO:0000256" key="3">
    <source>
        <dbReference type="ARBA" id="ARBA00022475"/>
    </source>
</evidence>
<dbReference type="GO" id="GO:0005524">
    <property type="term" value="F:ATP binding"/>
    <property type="evidence" value="ECO:0007669"/>
    <property type="project" value="UniProtKB-KW"/>
</dbReference>
<dbReference type="GO" id="GO:0016887">
    <property type="term" value="F:ATP hydrolysis activity"/>
    <property type="evidence" value="ECO:0007669"/>
    <property type="project" value="InterPro"/>
</dbReference>
<keyword evidence="13" id="KW-1185">Reference proteome</keyword>
<reference evidence="12 13" key="1">
    <citation type="submission" date="2019-11" db="EMBL/GenBank/DDBJ databases">
        <authorList>
            <person name="Khan S.A."/>
            <person name="Jeon C.O."/>
            <person name="Chun B.H."/>
        </authorList>
    </citation>
    <scope>NUCLEOTIDE SEQUENCE [LARGE SCALE GENOMIC DNA]</scope>
    <source>
        <strain evidence="12 13">IMCC 1097</strain>
    </source>
</reference>
<dbReference type="SMART" id="SM00382">
    <property type="entry name" value="AAA"/>
    <property type="match status" value="1"/>
</dbReference>
<dbReference type="InterPro" id="IPR027417">
    <property type="entry name" value="P-loop_NTPase"/>
</dbReference>
<dbReference type="PANTHER" id="PTHR43394">
    <property type="entry name" value="ATP-DEPENDENT PERMEASE MDL1, MITOCHONDRIAL"/>
    <property type="match status" value="1"/>
</dbReference>
<keyword evidence="4 9" id="KW-0812">Transmembrane</keyword>
<dbReference type="Gene3D" id="1.20.1560.10">
    <property type="entry name" value="ABC transporter type 1, transmembrane domain"/>
    <property type="match status" value="1"/>
</dbReference>
<sequence length="589" mass="63429">MSSVPSRLTARVSAHPMPVMRTLWGLLGRHKKVLAIAAAALLTTSGLTLLLGQGIRWMVDEGLVAADVGQLKLALSGLMTLAVLMAVGTYLRFYAVSWLGERVSADLRRQAFDNLIGLHPHYFERNLSGEIMSRITADTTVLQSLIGSSVSMALRNSLMMTGGLVMMLATSPRLTLIILITVPAVLAPIMILGRRVRSLSRQSQDRLADVGQNAIESIQEIKTVQAFNQVARTKVRFANEVESAFDVARRRIAQRSFLIATVIILVFGGLSLMLWVGGQDVISGVLSAGEMSAFVFYALLVAMGAGTLAEVISEVQRAGGALERLIELINLDSLIDDPAGPAHFSAAGQLTFDGVSFAYPSRPDEPVLTDLSFHVQPGQTLALVGPSGAGKSTVFELIQRFHEPSHGHIQLDGVAINSLSLSQLRAAIAVVPQQPSLFSASIADNIRFGRPDASDREVYDAAEQAGADAFIRAIPEGYDAFVGERGVRLSGGQRQRIAIARALLTQPKLLLLDEATSALDSNSERHIQRALRRLKGQMSCLIIAHRLSTIEHADQILVIQHGRVQAAGTHTALLTSSELYRQLHAQSAG</sequence>
<feature type="transmembrane region" description="Helical" evidence="9">
    <location>
        <begin position="291"/>
        <end position="312"/>
    </location>
</feature>
<dbReference type="PROSITE" id="PS50929">
    <property type="entry name" value="ABC_TM1F"/>
    <property type="match status" value="1"/>
</dbReference>
<evidence type="ECO:0000313" key="12">
    <source>
        <dbReference type="EMBL" id="QGG80571.1"/>
    </source>
</evidence>
<evidence type="ECO:0000259" key="11">
    <source>
        <dbReference type="PROSITE" id="PS50929"/>
    </source>
</evidence>
<evidence type="ECO:0000256" key="7">
    <source>
        <dbReference type="ARBA" id="ARBA00022989"/>
    </source>
</evidence>
<dbReference type="Pfam" id="PF00664">
    <property type="entry name" value="ABC_membrane"/>
    <property type="match status" value="1"/>
</dbReference>
<dbReference type="GO" id="GO:0015421">
    <property type="term" value="F:ABC-type oligopeptide transporter activity"/>
    <property type="evidence" value="ECO:0007669"/>
    <property type="project" value="TreeGrafter"/>
</dbReference>
<evidence type="ECO:0000313" key="13">
    <source>
        <dbReference type="Proteomes" id="UP000388235"/>
    </source>
</evidence>
<keyword evidence="8 9" id="KW-0472">Membrane</keyword>
<name>A0A5Q2QDX5_9GAMM</name>
<dbReference type="InterPro" id="IPR003439">
    <property type="entry name" value="ABC_transporter-like_ATP-bd"/>
</dbReference>
<evidence type="ECO:0000256" key="5">
    <source>
        <dbReference type="ARBA" id="ARBA00022741"/>
    </source>
</evidence>
<evidence type="ECO:0000256" key="9">
    <source>
        <dbReference type="SAM" id="Phobius"/>
    </source>
</evidence>
<evidence type="ECO:0000256" key="4">
    <source>
        <dbReference type="ARBA" id="ARBA00022692"/>
    </source>
</evidence>
<dbReference type="EMBL" id="CP045871">
    <property type="protein sequence ID" value="QGG80571.1"/>
    <property type="molecule type" value="Genomic_DNA"/>
</dbReference>
<keyword evidence="3" id="KW-1003">Cell membrane</keyword>
<dbReference type="InterPro" id="IPR011527">
    <property type="entry name" value="ABC1_TM_dom"/>
</dbReference>
<feature type="domain" description="ABC transporter" evidence="10">
    <location>
        <begin position="350"/>
        <end position="586"/>
    </location>
</feature>
<evidence type="ECO:0000256" key="6">
    <source>
        <dbReference type="ARBA" id="ARBA00022840"/>
    </source>
</evidence>
<dbReference type="GO" id="GO:0090374">
    <property type="term" value="P:oligopeptide export from mitochondrion"/>
    <property type="evidence" value="ECO:0007669"/>
    <property type="project" value="TreeGrafter"/>
</dbReference>
<dbReference type="SUPFAM" id="SSF90123">
    <property type="entry name" value="ABC transporter transmembrane region"/>
    <property type="match status" value="1"/>
</dbReference>
<evidence type="ECO:0000256" key="8">
    <source>
        <dbReference type="ARBA" id="ARBA00023136"/>
    </source>
</evidence>
<organism evidence="12 13">
    <name type="scientific">Litorivicinus lipolyticus</name>
    <dbReference type="NCBI Taxonomy" id="418701"/>
    <lineage>
        <taxon>Bacteria</taxon>
        <taxon>Pseudomonadati</taxon>
        <taxon>Pseudomonadota</taxon>
        <taxon>Gammaproteobacteria</taxon>
        <taxon>Oceanospirillales</taxon>
        <taxon>Litorivicinaceae</taxon>
        <taxon>Litorivicinus</taxon>
    </lineage>
</organism>
<evidence type="ECO:0000259" key="10">
    <source>
        <dbReference type="PROSITE" id="PS50893"/>
    </source>
</evidence>